<gene>
    <name evidence="2" type="ORF">EDM56_04855</name>
</gene>
<evidence type="ECO:0000313" key="2">
    <source>
        <dbReference type="EMBL" id="RNB91376.1"/>
    </source>
</evidence>
<feature type="signal peptide" evidence="1">
    <location>
        <begin position="1"/>
        <end position="23"/>
    </location>
</feature>
<dbReference type="Proteomes" id="UP000271031">
    <property type="component" value="Unassembled WGS sequence"/>
</dbReference>
<evidence type="ECO:0000256" key="1">
    <source>
        <dbReference type="SAM" id="SignalP"/>
    </source>
</evidence>
<keyword evidence="1" id="KW-0732">Signal</keyword>
<proteinExistence type="predicted"/>
<evidence type="ECO:0000313" key="3">
    <source>
        <dbReference type="Proteomes" id="UP000271031"/>
    </source>
</evidence>
<organism evidence="2 3">
    <name type="scientific">Brevibacillus fluminis</name>
    <dbReference type="NCBI Taxonomy" id="511487"/>
    <lineage>
        <taxon>Bacteria</taxon>
        <taxon>Bacillati</taxon>
        <taxon>Bacillota</taxon>
        <taxon>Bacilli</taxon>
        <taxon>Bacillales</taxon>
        <taxon>Paenibacillaceae</taxon>
        <taxon>Brevibacillus</taxon>
    </lineage>
</organism>
<dbReference type="RefSeq" id="WP_122916768.1">
    <property type="nucleotide sequence ID" value="NZ_RHHQ01000005.1"/>
</dbReference>
<dbReference type="AlphaFoldDB" id="A0A3M8DTE7"/>
<dbReference type="OrthoDB" id="2680250at2"/>
<name>A0A3M8DTE7_9BACL</name>
<feature type="chain" id="PRO_5018320400" evidence="1">
    <location>
        <begin position="24"/>
        <end position="287"/>
    </location>
</feature>
<protein>
    <submittedName>
        <fullName evidence="2">Uncharacterized protein</fullName>
    </submittedName>
</protein>
<keyword evidence="3" id="KW-1185">Reference proteome</keyword>
<accession>A0A3M8DTE7</accession>
<sequence length="287" mass="30205">MKKKMTMAAVALAVSAMATSAFAAEPVAQKETIPAKTLVAAQELKAPEAVSFQEFAKGQGVTVDELLEQMEKDGSLAQLAKMKGLSLEEIKDYLKEEGKVVEAFATLPAQVIDVKEGVAKEISPDGKTEGMKITIAKLAEADKDGGKGNKDEAGTAVALTKIVTINASDITDDNHAGDKTAMVKITRSIPAVKMVDAAEVKGQMAAIVTTGNADLTKMAAVTVSLSLEDVAKSQGLTADELLAKMEKDGSLDVIAKSKNMTTEEAIDYLKKDAKFTEAAVMIPAKKK</sequence>
<comment type="caution">
    <text evidence="2">The sequence shown here is derived from an EMBL/GenBank/DDBJ whole genome shotgun (WGS) entry which is preliminary data.</text>
</comment>
<reference evidence="2 3" key="1">
    <citation type="submission" date="2018-10" db="EMBL/GenBank/DDBJ databases">
        <title>Phylogenomics of Brevibacillus.</title>
        <authorList>
            <person name="Dunlap C."/>
        </authorList>
    </citation>
    <scope>NUCLEOTIDE SEQUENCE [LARGE SCALE GENOMIC DNA]</scope>
    <source>
        <strain evidence="2 3">JCM 15716</strain>
    </source>
</reference>
<dbReference type="EMBL" id="RHHQ01000005">
    <property type="protein sequence ID" value="RNB91376.1"/>
    <property type="molecule type" value="Genomic_DNA"/>
</dbReference>